<reference evidence="5" key="1">
    <citation type="submission" date="2022-01" db="EMBL/GenBank/DDBJ databases">
        <title>Genome-Based Taxonomic Classification of the Phylum Actinobacteria.</title>
        <authorList>
            <person name="Gao Y."/>
        </authorList>
    </citation>
    <scope>NUCLEOTIDE SEQUENCE</scope>
    <source>
        <strain evidence="5">KLBMP 8922</strain>
    </source>
</reference>
<dbReference type="Gene3D" id="2.120.10.30">
    <property type="entry name" value="TolB, C-terminal domain"/>
    <property type="match status" value="1"/>
</dbReference>
<dbReference type="InterPro" id="IPR029058">
    <property type="entry name" value="AB_hydrolase_fold"/>
</dbReference>
<proteinExistence type="predicted"/>
<dbReference type="Proteomes" id="UP001165378">
    <property type="component" value="Unassembled WGS sequence"/>
</dbReference>
<sequence length="625" mass="66620">MVPLPDTAAPAEAVQTSPAHACSHPSADPSGTSVAFICDRAGVPQLWTAPVDDSRARLLDTGPDPVTDVSWSPDGQWIAYSTAPGGGEHTRVLCVRPDGTQRRAVAGADPGQSAHLGAWRRDGAGLAVTVAAGQADAPSYRGLAAFLLAPDGTDTPELLTVQEHASTLRVCDFTPDGSLALLRRGPRGHREAAVLDTSAGAVRCVLRAADGDPRIGRFFPDGRTMWLRSDAGREFAALTLVHLGEDGSCLRVATAAERGDADLELLHLDDEARQGVLVWNAGGRSRVEVVTPARKTGAVSRRRPVAVPHEVVTKATGSAAAGWLLAVSGALRRPGVHRAAPSAGTTARTPWSSRDQDVLPGGRAPTRPERITLQARDGLPLDGWYYPAALSGEGPRPCVLHLHGGPEWQERPVFDPLYQELSERGLGVFAPNVRGSSGFGRSFVDADLGERRFAAITDVADCAAHMVLLGLADPARLAVMGRSYGGYLALAALVWHPEVFRTGVAVCGISDFAGFFAGTEPWIAESAAVKYGHPEHDRDLLRRLSPMSRIGDLRVPFLAVHGEHDTNVPVGQSEQVVGAARKRGIAAELLLLREEGHEFLRAENRARYRRTAGEWLDRHLAPRSP</sequence>
<feature type="domain" description="Peptidase S9 prolyl oligopeptidase catalytic" evidence="4">
    <location>
        <begin position="419"/>
        <end position="621"/>
    </location>
</feature>
<dbReference type="AlphaFoldDB" id="A0AA41U986"/>
<dbReference type="GO" id="GO:0004252">
    <property type="term" value="F:serine-type endopeptidase activity"/>
    <property type="evidence" value="ECO:0007669"/>
    <property type="project" value="InterPro"/>
</dbReference>
<comment type="caution">
    <text evidence="5">The sequence shown here is derived from an EMBL/GenBank/DDBJ whole genome shotgun (WGS) entry which is preliminary data.</text>
</comment>
<evidence type="ECO:0000313" key="6">
    <source>
        <dbReference type="Proteomes" id="UP001165378"/>
    </source>
</evidence>
<evidence type="ECO:0000259" key="4">
    <source>
        <dbReference type="Pfam" id="PF00326"/>
    </source>
</evidence>
<dbReference type="PANTHER" id="PTHR42776">
    <property type="entry name" value="SERINE PEPTIDASE S9 FAMILY MEMBER"/>
    <property type="match status" value="1"/>
</dbReference>
<organism evidence="5 6">
    <name type="scientific">Yinghuangia soli</name>
    <dbReference type="NCBI Taxonomy" id="2908204"/>
    <lineage>
        <taxon>Bacteria</taxon>
        <taxon>Bacillati</taxon>
        <taxon>Actinomycetota</taxon>
        <taxon>Actinomycetes</taxon>
        <taxon>Kitasatosporales</taxon>
        <taxon>Streptomycetaceae</taxon>
        <taxon>Yinghuangia</taxon>
    </lineage>
</organism>
<evidence type="ECO:0000256" key="2">
    <source>
        <dbReference type="ARBA" id="ARBA00022825"/>
    </source>
</evidence>
<protein>
    <submittedName>
        <fullName evidence="5">Prolyl oligopeptidase family serine peptidase</fullName>
    </submittedName>
</protein>
<dbReference type="SUPFAM" id="SSF82171">
    <property type="entry name" value="DPP6 N-terminal domain-like"/>
    <property type="match status" value="1"/>
</dbReference>
<keyword evidence="2" id="KW-0645">Protease</keyword>
<dbReference type="InterPro" id="IPR001375">
    <property type="entry name" value="Peptidase_S9_cat"/>
</dbReference>
<feature type="region of interest" description="Disordered" evidence="3">
    <location>
        <begin position="336"/>
        <end position="366"/>
    </location>
</feature>
<evidence type="ECO:0000313" key="5">
    <source>
        <dbReference type="EMBL" id="MCF2533624.1"/>
    </source>
</evidence>
<keyword evidence="6" id="KW-1185">Reference proteome</keyword>
<gene>
    <name evidence="5" type="ORF">LZ495_41290</name>
</gene>
<feature type="region of interest" description="Disordered" evidence="3">
    <location>
        <begin position="1"/>
        <end position="26"/>
    </location>
</feature>
<dbReference type="InterPro" id="IPR002470">
    <property type="entry name" value="Peptidase_S9A"/>
</dbReference>
<dbReference type="InterPro" id="IPR011042">
    <property type="entry name" value="6-blade_b-propeller_TolB-like"/>
</dbReference>
<dbReference type="Gene3D" id="3.40.50.1820">
    <property type="entry name" value="alpha/beta hydrolase"/>
    <property type="match status" value="1"/>
</dbReference>
<dbReference type="Pfam" id="PF07676">
    <property type="entry name" value="PD40"/>
    <property type="match status" value="1"/>
</dbReference>
<dbReference type="PRINTS" id="PR00862">
    <property type="entry name" value="PROLIGOPTASE"/>
</dbReference>
<name>A0AA41U986_9ACTN</name>
<keyword evidence="1" id="KW-0378">Hydrolase</keyword>
<feature type="compositionally biased region" description="Polar residues" evidence="3">
    <location>
        <begin position="343"/>
        <end position="353"/>
    </location>
</feature>
<dbReference type="EMBL" id="JAKFHA010000053">
    <property type="protein sequence ID" value="MCF2533624.1"/>
    <property type="molecule type" value="Genomic_DNA"/>
</dbReference>
<dbReference type="Pfam" id="PF00326">
    <property type="entry name" value="Peptidase_S9"/>
    <property type="match status" value="1"/>
</dbReference>
<keyword evidence="2" id="KW-0720">Serine protease</keyword>
<dbReference type="SUPFAM" id="SSF53474">
    <property type="entry name" value="alpha/beta-Hydrolases"/>
    <property type="match status" value="1"/>
</dbReference>
<dbReference type="GO" id="GO:0006508">
    <property type="term" value="P:proteolysis"/>
    <property type="evidence" value="ECO:0007669"/>
    <property type="project" value="InterPro"/>
</dbReference>
<accession>A0AA41U986</accession>
<evidence type="ECO:0000256" key="1">
    <source>
        <dbReference type="ARBA" id="ARBA00022801"/>
    </source>
</evidence>
<evidence type="ECO:0000256" key="3">
    <source>
        <dbReference type="SAM" id="MobiDB-lite"/>
    </source>
</evidence>
<dbReference type="InterPro" id="IPR011659">
    <property type="entry name" value="WD40"/>
</dbReference>
<dbReference type="PANTHER" id="PTHR42776:SF27">
    <property type="entry name" value="DIPEPTIDYL PEPTIDASE FAMILY MEMBER 6"/>
    <property type="match status" value="1"/>
</dbReference>